<evidence type="ECO:0000259" key="1">
    <source>
        <dbReference type="Pfam" id="PF05713"/>
    </source>
</evidence>
<dbReference type="Pfam" id="PF05713">
    <property type="entry name" value="MobC"/>
    <property type="match status" value="1"/>
</dbReference>
<accession>A0ABT5TEI3</accession>
<dbReference type="Gene3D" id="1.10.10.60">
    <property type="entry name" value="Homeodomain-like"/>
    <property type="match status" value="1"/>
</dbReference>
<gene>
    <name evidence="2" type="primary">mobC</name>
    <name evidence="2" type="ORF">PUT78_20830</name>
</gene>
<dbReference type="InterPro" id="IPR008687">
    <property type="entry name" value="MobC"/>
</dbReference>
<comment type="caution">
    <text evidence="2">The sequence shown here is derived from an EMBL/GenBank/DDBJ whole genome shotgun (WGS) entry which is preliminary data.</text>
</comment>
<proteinExistence type="predicted"/>
<evidence type="ECO:0000313" key="3">
    <source>
        <dbReference type="Proteomes" id="UP001431784"/>
    </source>
</evidence>
<organism evidence="2 3">
    <name type="scientific">Roseinatronobacter alkalisoli</name>
    <dbReference type="NCBI Taxonomy" id="3028235"/>
    <lineage>
        <taxon>Bacteria</taxon>
        <taxon>Pseudomonadati</taxon>
        <taxon>Pseudomonadota</taxon>
        <taxon>Alphaproteobacteria</taxon>
        <taxon>Rhodobacterales</taxon>
        <taxon>Paracoccaceae</taxon>
        <taxon>Roseinatronobacter</taxon>
    </lineage>
</organism>
<dbReference type="RefSeq" id="WP_274354178.1">
    <property type="nucleotide sequence ID" value="NZ_JAQZSM010000037.1"/>
</dbReference>
<reference evidence="2" key="1">
    <citation type="submission" date="2023-02" db="EMBL/GenBank/DDBJ databases">
        <title>Description of Roseinatronobacter alkalisoli sp. nov., an alkaliphilic bacerium isolated from soda soil.</title>
        <authorList>
            <person name="Wei W."/>
        </authorList>
    </citation>
    <scope>NUCLEOTIDE SEQUENCE</scope>
    <source>
        <strain evidence="2">HJB301</strain>
    </source>
</reference>
<keyword evidence="3" id="KW-1185">Reference proteome</keyword>
<dbReference type="Proteomes" id="UP001431784">
    <property type="component" value="Unassembled WGS sequence"/>
</dbReference>
<name>A0ABT5TEI3_9RHOB</name>
<feature type="domain" description="Bacterial mobilisation" evidence="1">
    <location>
        <begin position="128"/>
        <end position="150"/>
    </location>
</feature>
<evidence type="ECO:0000313" key="2">
    <source>
        <dbReference type="EMBL" id="MDD7973509.1"/>
    </source>
</evidence>
<protein>
    <submittedName>
        <fullName evidence="2">Plasmid mobilization relaxosome protein MobC</fullName>
    </submittedName>
</protein>
<dbReference type="EMBL" id="JAQZSM010000037">
    <property type="protein sequence ID" value="MDD7973509.1"/>
    <property type="molecule type" value="Genomic_DNA"/>
</dbReference>
<sequence>MNTDNTHQKTNTTTTKAKARLSAKQRAVIIAEKQNGTGTKALAGRYGVSEQTIRNITRDHKLARAQAKSETAMVAARVPIADIRVFEGVISRLGVDQKSTALRAFVRHPSGFLAADAELAEAVGAMRRELSAIGSNLNQIARRLNDPRLQPKDRKLSKRDAEVMRDLRDAISSTREHLAVLWGKKARRRDAAFRAIVGEALVQDTTPEAAHGG</sequence>